<accession>A0A897NJJ2</accession>
<keyword evidence="1" id="KW-0472">Membrane</keyword>
<dbReference type="Proteomes" id="UP000663305">
    <property type="component" value="Chromosome"/>
</dbReference>
<evidence type="ECO:0000313" key="3">
    <source>
        <dbReference type="Proteomes" id="UP000663305"/>
    </source>
</evidence>
<organism evidence="2 3">
    <name type="scientific">Halapricum desulfuricans</name>
    <dbReference type="NCBI Taxonomy" id="2841257"/>
    <lineage>
        <taxon>Archaea</taxon>
        <taxon>Methanobacteriati</taxon>
        <taxon>Methanobacteriota</taxon>
        <taxon>Stenosarchaea group</taxon>
        <taxon>Halobacteria</taxon>
        <taxon>Halobacteriales</taxon>
        <taxon>Haloarculaceae</taxon>
        <taxon>Halapricum</taxon>
    </lineage>
</organism>
<sequence length="55" mass="5915">MSNTIARESGAKQVLQMGIMGYVIAFGVALLLFPLLPLLAALKLVDMLRRSPGQT</sequence>
<protein>
    <submittedName>
        <fullName evidence="2">Uncharacterized protein</fullName>
    </submittedName>
</protein>
<feature type="transmembrane region" description="Helical" evidence="1">
    <location>
        <begin position="19"/>
        <end position="42"/>
    </location>
</feature>
<evidence type="ECO:0000313" key="2">
    <source>
        <dbReference type="EMBL" id="QSG11113.1"/>
    </source>
</evidence>
<dbReference type="GeneID" id="68860207"/>
<reference evidence="2" key="1">
    <citation type="submission" date="2020-11" db="EMBL/GenBank/DDBJ databases">
        <title>Carbohydrate-dependent, anaerobic sulfur respiration: A novel catabolism in halophilic archaea.</title>
        <authorList>
            <person name="Sorokin D.Y."/>
            <person name="Messina E."/>
            <person name="Smedile F."/>
            <person name="La Cono V."/>
            <person name="Hallsworth J.E."/>
            <person name="Yakimov M.M."/>
        </authorList>
    </citation>
    <scope>NUCLEOTIDE SEQUENCE</scope>
    <source>
        <strain evidence="2">HSR-Bgl</strain>
    </source>
</reference>
<evidence type="ECO:0000256" key="1">
    <source>
        <dbReference type="SAM" id="Phobius"/>
    </source>
</evidence>
<keyword evidence="1" id="KW-1133">Transmembrane helix</keyword>
<keyword evidence="1" id="KW-0812">Transmembrane</keyword>
<proteinExistence type="predicted"/>
<dbReference type="RefSeq" id="WP_229125606.1">
    <property type="nucleotide sequence ID" value="NZ_CP064789.1"/>
</dbReference>
<dbReference type="EMBL" id="CP064789">
    <property type="protein sequence ID" value="QSG11113.1"/>
    <property type="molecule type" value="Genomic_DNA"/>
</dbReference>
<name>A0A897NJJ2_9EURY</name>
<gene>
    <name evidence="2" type="ORF">HSBGL_0679</name>
</gene>
<dbReference type="AlphaFoldDB" id="A0A897NJJ2"/>